<dbReference type="Proteomes" id="UP000046393">
    <property type="component" value="Unplaced"/>
</dbReference>
<dbReference type="InterPro" id="IPR003598">
    <property type="entry name" value="Ig_sub2"/>
</dbReference>
<dbReference type="AlphaFoldDB" id="A0A0N5AHG1"/>
<evidence type="ECO:0000313" key="4">
    <source>
        <dbReference type="WBParaSite" id="SMUV_0000381201-mRNA-1"/>
    </source>
</evidence>
<keyword evidence="3" id="KW-1185">Reference proteome</keyword>
<sequence>MLICKIVDAKSLPYLIPREGSMVVFNCNTSSTDDVRWLLPQGTSMANSTASFSSGQQLYDMHNVNQLIIRSVQLDMDGEYVCTVNNKIIEIFYIPYIIANVNYTDSIILSLLVSVFFGVACLTVLLFSRHCCTRHTKHFSLVAPESSEIFDCSKSTLMNISSIN</sequence>
<proteinExistence type="predicted"/>
<dbReference type="InterPro" id="IPR007110">
    <property type="entry name" value="Ig-like_dom"/>
</dbReference>
<name>A0A0N5AHG1_9BILA</name>
<dbReference type="SMART" id="SM00409">
    <property type="entry name" value="IG"/>
    <property type="match status" value="1"/>
</dbReference>
<feature type="transmembrane region" description="Helical" evidence="1">
    <location>
        <begin position="107"/>
        <end position="127"/>
    </location>
</feature>
<dbReference type="SMART" id="SM00408">
    <property type="entry name" value="IGc2"/>
    <property type="match status" value="1"/>
</dbReference>
<accession>A0A0N5AHG1</accession>
<dbReference type="Gene3D" id="2.60.40.10">
    <property type="entry name" value="Immunoglobulins"/>
    <property type="match status" value="1"/>
</dbReference>
<dbReference type="InterPro" id="IPR003599">
    <property type="entry name" value="Ig_sub"/>
</dbReference>
<dbReference type="PROSITE" id="PS50835">
    <property type="entry name" value="IG_LIKE"/>
    <property type="match status" value="1"/>
</dbReference>
<feature type="domain" description="Ig-like" evidence="2">
    <location>
        <begin position="1"/>
        <end position="86"/>
    </location>
</feature>
<evidence type="ECO:0000256" key="1">
    <source>
        <dbReference type="SAM" id="Phobius"/>
    </source>
</evidence>
<dbReference type="WBParaSite" id="SMUV_0000381201-mRNA-1">
    <property type="protein sequence ID" value="SMUV_0000381201-mRNA-1"/>
    <property type="gene ID" value="SMUV_0000381201"/>
</dbReference>
<dbReference type="CDD" id="cd00096">
    <property type="entry name" value="Ig"/>
    <property type="match status" value="1"/>
</dbReference>
<keyword evidence="1" id="KW-1133">Transmembrane helix</keyword>
<reference evidence="4" key="1">
    <citation type="submission" date="2017-02" db="UniProtKB">
        <authorList>
            <consortium name="WormBaseParasite"/>
        </authorList>
    </citation>
    <scope>IDENTIFICATION</scope>
</reference>
<dbReference type="InterPro" id="IPR036179">
    <property type="entry name" value="Ig-like_dom_sf"/>
</dbReference>
<dbReference type="InterPro" id="IPR013783">
    <property type="entry name" value="Ig-like_fold"/>
</dbReference>
<dbReference type="Pfam" id="PF13927">
    <property type="entry name" value="Ig_3"/>
    <property type="match status" value="1"/>
</dbReference>
<evidence type="ECO:0000313" key="3">
    <source>
        <dbReference type="Proteomes" id="UP000046393"/>
    </source>
</evidence>
<keyword evidence="1" id="KW-0472">Membrane</keyword>
<keyword evidence="1" id="KW-0812">Transmembrane</keyword>
<evidence type="ECO:0000259" key="2">
    <source>
        <dbReference type="PROSITE" id="PS50835"/>
    </source>
</evidence>
<protein>
    <submittedName>
        <fullName evidence="4">Ig-like domain-containing protein</fullName>
    </submittedName>
</protein>
<dbReference type="SUPFAM" id="SSF48726">
    <property type="entry name" value="Immunoglobulin"/>
    <property type="match status" value="1"/>
</dbReference>
<organism evidence="3 4">
    <name type="scientific">Syphacia muris</name>
    <dbReference type="NCBI Taxonomy" id="451379"/>
    <lineage>
        <taxon>Eukaryota</taxon>
        <taxon>Metazoa</taxon>
        <taxon>Ecdysozoa</taxon>
        <taxon>Nematoda</taxon>
        <taxon>Chromadorea</taxon>
        <taxon>Rhabditida</taxon>
        <taxon>Spirurina</taxon>
        <taxon>Oxyuridomorpha</taxon>
        <taxon>Oxyuroidea</taxon>
        <taxon>Oxyuridae</taxon>
        <taxon>Syphacia</taxon>
    </lineage>
</organism>